<evidence type="ECO:0000256" key="1">
    <source>
        <dbReference type="PROSITE-ProRule" id="PRU00175"/>
    </source>
</evidence>
<dbReference type="InterPro" id="IPR001841">
    <property type="entry name" value="Znf_RING"/>
</dbReference>
<evidence type="ECO:0000259" key="2">
    <source>
        <dbReference type="PROSITE" id="PS50089"/>
    </source>
</evidence>
<dbReference type="Gene3D" id="3.30.40.10">
    <property type="entry name" value="Zinc/RING finger domain, C3HC4 (zinc finger)"/>
    <property type="match status" value="1"/>
</dbReference>
<evidence type="ECO:0000313" key="3">
    <source>
        <dbReference type="EMBL" id="AOM63339.1"/>
    </source>
</evidence>
<dbReference type="PROSITE" id="PS50089">
    <property type="entry name" value="ZF_RING_2"/>
    <property type="match status" value="1"/>
</dbReference>
<dbReference type="EMBL" id="KX008963">
    <property type="protein sequence ID" value="AOM63339.1"/>
    <property type="molecule type" value="Genomic_DNA"/>
</dbReference>
<dbReference type="RefSeq" id="YP_009507405.1">
    <property type="nucleotide sequence ID" value="NC_038553.1"/>
</dbReference>
<keyword evidence="1" id="KW-0863">Zinc-finger</keyword>
<name>A0A1C9C4X4_HAV01</name>
<dbReference type="Pfam" id="PF13639">
    <property type="entry name" value="zf-RING_2"/>
    <property type="match status" value="1"/>
</dbReference>
<gene>
    <name evidence="3" type="primary">HaV53_ORF8</name>
</gene>
<sequence length="192" mass="22326">MDVIRSQESAQDFTIRIDNIEQMINSNSSNIADISRLLDNIDEEVINGDFGGYYQMRRQHIQRIDELRSHLNIDVPARSDDIYTRPGIPSRLPFHIPGLSLSFNHPILGRRTRRNENNKNSDTLIFNKKGMFDEDTCAICLSNFSSEDYSNNDHGFIKCGHKFHKSCFYTHARVNTYEMLKCPMCRSDDPFR</sequence>
<organismHost>
    <name type="scientific">Heterosigma akashiwo</name>
    <name type="common">Chromophytic alga</name>
    <name type="synonym">Heterosigma carterae</name>
    <dbReference type="NCBI Taxonomy" id="2829"/>
</organismHost>
<dbReference type="SUPFAM" id="SSF57850">
    <property type="entry name" value="RING/U-box"/>
    <property type="match status" value="1"/>
</dbReference>
<keyword evidence="1" id="KW-0862">Zinc</keyword>
<evidence type="ECO:0000313" key="4">
    <source>
        <dbReference type="Proteomes" id="UP000232488"/>
    </source>
</evidence>
<proteinExistence type="predicted"/>
<dbReference type="KEGG" id="vg:37618389"/>
<feature type="domain" description="RING-type" evidence="2">
    <location>
        <begin position="137"/>
        <end position="186"/>
    </location>
</feature>
<accession>A0A1C9C4X4</accession>
<keyword evidence="1" id="KW-0479">Metal-binding</keyword>
<dbReference type="OrthoDB" id="19866at10239"/>
<dbReference type="InterPro" id="IPR013083">
    <property type="entry name" value="Znf_RING/FYVE/PHD"/>
</dbReference>
<dbReference type="GeneID" id="37618389"/>
<dbReference type="GO" id="GO:0008270">
    <property type="term" value="F:zinc ion binding"/>
    <property type="evidence" value="ECO:0007669"/>
    <property type="project" value="UniProtKB-KW"/>
</dbReference>
<keyword evidence="4" id="KW-1185">Reference proteome</keyword>
<protein>
    <recommendedName>
        <fullName evidence="2">RING-type domain-containing protein</fullName>
    </recommendedName>
</protein>
<dbReference type="SMART" id="SM00184">
    <property type="entry name" value="RING"/>
    <property type="match status" value="1"/>
</dbReference>
<organism evidence="3 4">
    <name type="scientific">Heterosigma akashiwo virus 01</name>
    <name type="common">HaV01</name>
    <dbReference type="NCBI Taxonomy" id="97195"/>
    <lineage>
        <taxon>Viruses</taxon>
        <taxon>Varidnaviria</taxon>
        <taxon>Bamfordvirae</taxon>
        <taxon>Nucleocytoviricota</taxon>
        <taxon>Megaviricetes</taxon>
        <taxon>Algavirales</taxon>
        <taxon>Phycodnaviridae</taxon>
        <taxon>Raphidovirus</taxon>
        <taxon>Raphidovirus japonicum</taxon>
    </lineage>
</organism>
<reference evidence="3 4" key="1">
    <citation type="submission" date="2016-03" db="EMBL/GenBank/DDBJ databases">
        <title>Genome sequences of a Phycodnavirus, Heterosigma akashiwo virus strain 53.</title>
        <authorList>
            <person name="Ueki S."/>
            <person name="Ogura Y."/>
            <person name="Hayashi T."/>
        </authorList>
    </citation>
    <scope>NUCLEOTIDE SEQUENCE [LARGE SCALE GENOMIC DNA]</scope>
    <source>
        <strain evidence="3">HaV53</strain>
    </source>
</reference>
<dbReference type="Proteomes" id="UP000232488">
    <property type="component" value="Segment"/>
</dbReference>